<feature type="compositionally biased region" description="Basic and acidic residues" evidence="5">
    <location>
        <begin position="1"/>
        <end position="14"/>
    </location>
</feature>
<organism evidence="8">
    <name type="scientific">uncultured Caudovirales phage</name>
    <dbReference type="NCBI Taxonomy" id="2100421"/>
    <lineage>
        <taxon>Viruses</taxon>
        <taxon>Duplodnaviria</taxon>
        <taxon>Heunggongvirae</taxon>
        <taxon>Uroviricota</taxon>
        <taxon>Caudoviricetes</taxon>
        <taxon>Peduoviridae</taxon>
        <taxon>Maltschvirus</taxon>
        <taxon>Maltschvirus maltsch</taxon>
    </lineage>
</organism>
<name>A0A6J5MN16_9CAUD</name>
<evidence type="ECO:0000256" key="3">
    <source>
        <dbReference type="ARBA" id="ARBA00022840"/>
    </source>
</evidence>
<dbReference type="GO" id="GO:0005524">
    <property type="term" value="F:ATP binding"/>
    <property type="evidence" value="ECO:0007669"/>
    <property type="project" value="UniProtKB-KW"/>
</dbReference>
<accession>A0A6J5MN16</accession>
<feature type="domain" description="Terminase large subunit gp17-like C-terminal" evidence="6">
    <location>
        <begin position="345"/>
        <end position="512"/>
    </location>
</feature>
<evidence type="ECO:0000259" key="6">
    <source>
        <dbReference type="Pfam" id="PF17289"/>
    </source>
</evidence>
<keyword evidence="4" id="KW-0231">Viral genome packaging</keyword>
<evidence type="ECO:0000313" key="8">
    <source>
        <dbReference type="EMBL" id="CAB4148194.1"/>
    </source>
</evidence>
<reference evidence="8" key="1">
    <citation type="submission" date="2020-04" db="EMBL/GenBank/DDBJ databases">
        <authorList>
            <person name="Chiriac C."/>
            <person name="Salcher M."/>
            <person name="Ghai R."/>
            <person name="Kavagutti S V."/>
        </authorList>
    </citation>
    <scope>NUCLEOTIDE SEQUENCE</scope>
</reference>
<evidence type="ECO:0000256" key="2">
    <source>
        <dbReference type="ARBA" id="ARBA00022741"/>
    </source>
</evidence>
<dbReference type="EMBL" id="LR796338">
    <property type="protein sequence ID" value="CAB4137937.1"/>
    <property type="molecule type" value="Genomic_DNA"/>
</dbReference>
<keyword evidence="3" id="KW-0067">ATP-binding</keyword>
<dbReference type="InterPro" id="IPR035421">
    <property type="entry name" value="Terminase_6C"/>
</dbReference>
<evidence type="ECO:0000256" key="5">
    <source>
        <dbReference type="SAM" id="MobiDB-lite"/>
    </source>
</evidence>
<keyword evidence="2" id="KW-0547">Nucleotide-binding</keyword>
<keyword evidence="1" id="KW-1188">Viral release from host cell</keyword>
<evidence type="ECO:0000256" key="1">
    <source>
        <dbReference type="ARBA" id="ARBA00022612"/>
    </source>
</evidence>
<dbReference type="EMBL" id="LR796481">
    <property type="protein sequence ID" value="CAB4148194.1"/>
    <property type="molecule type" value="Genomic_DNA"/>
</dbReference>
<evidence type="ECO:0000256" key="4">
    <source>
        <dbReference type="ARBA" id="ARBA00023219"/>
    </source>
</evidence>
<feature type="region of interest" description="Disordered" evidence="5">
    <location>
        <begin position="1"/>
        <end position="37"/>
    </location>
</feature>
<proteinExistence type="predicted"/>
<feature type="compositionally biased region" description="Acidic residues" evidence="5">
    <location>
        <begin position="23"/>
        <end position="37"/>
    </location>
</feature>
<dbReference type="Pfam" id="PF03237">
    <property type="entry name" value="Terminase_6N"/>
    <property type="match status" value="1"/>
</dbReference>
<protein>
    <submittedName>
        <fullName evidence="8">Terminase RNaseH-like domain containing protein</fullName>
    </submittedName>
</protein>
<dbReference type="Gene3D" id="3.40.50.300">
    <property type="entry name" value="P-loop containing nucleotide triphosphate hydrolases"/>
    <property type="match status" value="1"/>
</dbReference>
<dbReference type="Pfam" id="PF17289">
    <property type="entry name" value="Terminase_6C"/>
    <property type="match status" value="1"/>
</dbReference>
<dbReference type="InterPro" id="IPR027417">
    <property type="entry name" value="P-loop_NTPase"/>
</dbReference>
<evidence type="ECO:0000313" key="7">
    <source>
        <dbReference type="EMBL" id="CAB4137937.1"/>
    </source>
</evidence>
<sequence>MSEYGDKFEDKFEEINPEYYQEDREEPEELSFEEPEEDELTKEFVEKLVDKMMTFQNALVGHDLHPYQKPLARRIMESVITNDGSEITALASRQSGKSETIANTVATLMVLLPILAKRYPDLLGRFKEGIWVGLFAPTEGQAETLFGRTVNRLTSEIAQEILGDPEIDDSAARVGGVTKSIKLKKSGSTMTMMTANPRAKIESKSFHLIVIDECQEADDYVVDKSISPMMAYYAGTMVKTGTPTTSKNNFYKSIQFNKRRQTSKKAKQNHYQWDWRDVAKVNTNYEKHIRKEMLRIGEDSDEFQMSYNCKWLLERGMFVTSAALDELGDTSQELVKMWHQTPVVVGIDPARKTDSTVVTVVWVDWDRPDEFGYFDHRILNWLEIQGDDWEEQYFQIVNFLSNYDCLAIGVDGNGVGDAVQQRLKVLMPRAEVISVTSSQSEQSKRFKHLQALIQRGALTYPAHAKTRRLNIWKRFYQQMTDAEIQFKGPNFMVAAPKEAYAHDDFVDSLAIATSLTQELVMPNVEVSNNVFF</sequence>
<gene>
    <name evidence="7" type="ORF">UFOVP325_152</name>
    <name evidence="8" type="ORF">UFOVP430_147</name>
</gene>
<dbReference type="Gene3D" id="3.30.420.240">
    <property type="match status" value="1"/>
</dbReference>
<dbReference type="SUPFAM" id="SSF52540">
    <property type="entry name" value="P-loop containing nucleoside triphosphate hydrolases"/>
    <property type="match status" value="1"/>
</dbReference>